<comment type="caution">
    <text evidence="2">The sequence shown here is derived from an EMBL/GenBank/DDBJ whole genome shotgun (WGS) entry which is preliminary data.</text>
</comment>
<organism evidence="2 3">
    <name type="scientific">Linderina pennispora</name>
    <dbReference type="NCBI Taxonomy" id="61395"/>
    <lineage>
        <taxon>Eukaryota</taxon>
        <taxon>Fungi</taxon>
        <taxon>Fungi incertae sedis</taxon>
        <taxon>Zoopagomycota</taxon>
        <taxon>Kickxellomycotina</taxon>
        <taxon>Kickxellomycetes</taxon>
        <taxon>Kickxellales</taxon>
        <taxon>Kickxellaceae</taxon>
        <taxon>Linderina</taxon>
    </lineage>
</organism>
<protein>
    <submittedName>
        <fullName evidence="2">Uncharacterized protein</fullName>
    </submittedName>
</protein>
<dbReference type="EMBL" id="MCFD01000148">
    <property type="protein sequence ID" value="ORX63854.1"/>
    <property type="molecule type" value="Genomic_DNA"/>
</dbReference>
<proteinExistence type="predicted"/>
<feature type="region of interest" description="Disordered" evidence="1">
    <location>
        <begin position="1"/>
        <end position="52"/>
    </location>
</feature>
<evidence type="ECO:0000313" key="2">
    <source>
        <dbReference type="EMBL" id="ORX63854.1"/>
    </source>
</evidence>
<gene>
    <name evidence="2" type="ORF">DL89DRAFT_272949</name>
</gene>
<keyword evidence="3" id="KW-1185">Reference proteome</keyword>
<sequence length="52" mass="5640">MDDGQMKEDCGSQGTSSSLLRVSGKVLHANIGIQGPPRPTRPEPHSHLAWFI</sequence>
<accession>A0A1Y1VSX5</accession>
<dbReference type="RefSeq" id="XP_040739082.1">
    <property type="nucleotide sequence ID" value="XM_040889025.1"/>
</dbReference>
<dbReference type="Proteomes" id="UP000193922">
    <property type="component" value="Unassembled WGS sequence"/>
</dbReference>
<evidence type="ECO:0000256" key="1">
    <source>
        <dbReference type="SAM" id="MobiDB-lite"/>
    </source>
</evidence>
<dbReference type="GeneID" id="63805673"/>
<evidence type="ECO:0000313" key="3">
    <source>
        <dbReference type="Proteomes" id="UP000193922"/>
    </source>
</evidence>
<name>A0A1Y1VSX5_9FUNG</name>
<dbReference type="AlphaFoldDB" id="A0A1Y1VSX5"/>
<feature type="non-terminal residue" evidence="2">
    <location>
        <position position="52"/>
    </location>
</feature>
<reference evidence="2 3" key="1">
    <citation type="submission" date="2016-07" db="EMBL/GenBank/DDBJ databases">
        <title>Pervasive Adenine N6-methylation of Active Genes in Fungi.</title>
        <authorList>
            <consortium name="DOE Joint Genome Institute"/>
            <person name="Mondo S.J."/>
            <person name="Dannebaum R.O."/>
            <person name="Kuo R.C."/>
            <person name="Labutti K."/>
            <person name="Haridas S."/>
            <person name="Kuo A."/>
            <person name="Salamov A."/>
            <person name="Ahrendt S.R."/>
            <person name="Lipzen A."/>
            <person name="Sullivan W."/>
            <person name="Andreopoulos W.B."/>
            <person name="Clum A."/>
            <person name="Lindquist E."/>
            <person name="Daum C."/>
            <person name="Ramamoorthy G.K."/>
            <person name="Gryganskyi A."/>
            <person name="Culley D."/>
            <person name="Magnuson J.K."/>
            <person name="James T.Y."/>
            <person name="O'Malley M.A."/>
            <person name="Stajich J.E."/>
            <person name="Spatafora J.W."/>
            <person name="Visel A."/>
            <person name="Grigoriev I.V."/>
        </authorList>
    </citation>
    <scope>NUCLEOTIDE SEQUENCE [LARGE SCALE GENOMIC DNA]</scope>
    <source>
        <strain evidence="2 3">ATCC 12442</strain>
    </source>
</reference>
<feature type="compositionally biased region" description="Basic and acidic residues" evidence="1">
    <location>
        <begin position="1"/>
        <end position="10"/>
    </location>
</feature>